<feature type="compositionally biased region" description="Basic and acidic residues" evidence="1">
    <location>
        <begin position="727"/>
        <end position="736"/>
    </location>
</feature>
<evidence type="ECO:0000259" key="2">
    <source>
        <dbReference type="PROSITE" id="PS50191"/>
    </source>
</evidence>
<dbReference type="PANTHER" id="PTHR45808">
    <property type="entry name" value="RHO GTPASE-ACTIVATING PROTEIN 68F"/>
    <property type="match status" value="1"/>
</dbReference>
<dbReference type="PROSITE" id="PS50238">
    <property type="entry name" value="RHOGAP"/>
    <property type="match status" value="1"/>
</dbReference>
<evidence type="ECO:0000256" key="1">
    <source>
        <dbReference type="SAM" id="MobiDB-lite"/>
    </source>
</evidence>
<dbReference type="CDD" id="cd00159">
    <property type="entry name" value="RhoGAP"/>
    <property type="match status" value="1"/>
</dbReference>
<dbReference type="AlphaFoldDB" id="A0A3M7D9X9"/>
<dbReference type="PROSITE" id="PS50191">
    <property type="entry name" value="CRAL_TRIO"/>
    <property type="match status" value="1"/>
</dbReference>
<dbReference type="GO" id="GO:0007264">
    <property type="term" value="P:small GTPase-mediated signal transduction"/>
    <property type="evidence" value="ECO:0007669"/>
    <property type="project" value="TreeGrafter"/>
</dbReference>
<feature type="compositionally biased region" description="Low complexity" evidence="1">
    <location>
        <begin position="29"/>
        <end position="42"/>
    </location>
</feature>
<dbReference type="Gene3D" id="1.10.555.10">
    <property type="entry name" value="Rho GTPase activation protein"/>
    <property type="match status" value="1"/>
</dbReference>
<dbReference type="InterPro" id="IPR036865">
    <property type="entry name" value="CRAL-TRIO_dom_sf"/>
</dbReference>
<dbReference type="InterPro" id="IPR000198">
    <property type="entry name" value="RhoGAP_dom"/>
</dbReference>
<comment type="caution">
    <text evidence="4">The sequence shown here is derived from an EMBL/GenBank/DDBJ whole genome shotgun (WGS) entry which is preliminary data.</text>
</comment>
<dbReference type="OrthoDB" id="410651at2759"/>
<feature type="compositionally biased region" description="Basic and acidic residues" evidence="1">
    <location>
        <begin position="506"/>
        <end position="518"/>
    </location>
</feature>
<feature type="compositionally biased region" description="Low complexity" evidence="1">
    <location>
        <begin position="938"/>
        <end position="949"/>
    </location>
</feature>
<feature type="compositionally biased region" description="Low complexity" evidence="1">
    <location>
        <begin position="905"/>
        <end position="921"/>
    </location>
</feature>
<feature type="compositionally biased region" description="Basic and acidic residues" evidence="1">
    <location>
        <begin position="467"/>
        <end position="482"/>
    </location>
</feature>
<dbReference type="GO" id="GO:0005096">
    <property type="term" value="F:GTPase activator activity"/>
    <property type="evidence" value="ECO:0007669"/>
    <property type="project" value="TreeGrafter"/>
</dbReference>
<feature type="compositionally biased region" description="Low complexity" evidence="1">
    <location>
        <begin position="632"/>
        <end position="646"/>
    </location>
</feature>
<evidence type="ECO:0000259" key="3">
    <source>
        <dbReference type="PROSITE" id="PS50238"/>
    </source>
</evidence>
<feature type="region of interest" description="Disordered" evidence="1">
    <location>
        <begin position="905"/>
        <end position="969"/>
    </location>
</feature>
<feature type="compositionally biased region" description="Low complexity" evidence="1">
    <location>
        <begin position="587"/>
        <end position="601"/>
    </location>
</feature>
<dbReference type="Proteomes" id="UP000269276">
    <property type="component" value="Unassembled WGS sequence"/>
</dbReference>
<dbReference type="InterPro" id="IPR001251">
    <property type="entry name" value="CRAL-TRIO_dom"/>
</dbReference>
<dbReference type="SMART" id="SM00324">
    <property type="entry name" value="RhoGAP"/>
    <property type="match status" value="1"/>
</dbReference>
<protein>
    <recommendedName>
        <fullName evidence="6">Rho-GAP domain-containing protein</fullName>
    </recommendedName>
</protein>
<accession>A0A3M7D9X9</accession>
<dbReference type="GO" id="GO:0005737">
    <property type="term" value="C:cytoplasm"/>
    <property type="evidence" value="ECO:0007669"/>
    <property type="project" value="TreeGrafter"/>
</dbReference>
<dbReference type="InterPro" id="IPR008936">
    <property type="entry name" value="Rho_GTPase_activation_prot"/>
</dbReference>
<dbReference type="Pfam" id="PF13716">
    <property type="entry name" value="CRAL_TRIO_2"/>
    <property type="match status" value="1"/>
</dbReference>
<dbReference type="VEuPathDB" id="FungiDB:BTJ68_08454"/>
<feature type="compositionally biased region" description="Low complexity" evidence="1">
    <location>
        <begin position="713"/>
        <end position="726"/>
    </location>
</feature>
<feature type="domain" description="CRAL-TRIO" evidence="2">
    <location>
        <begin position="54"/>
        <end position="210"/>
    </location>
</feature>
<feature type="compositionally biased region" description="Low complexity" evidence="1">
    <location>
        <begin position="820"/>
        <end position="853"/>
    </location>
</feature>
<dbReference type="Gene3D" id="3.40.525.10">
    <property type="entry name" value="CRAL-TRIO lipid binding domain"/>
    <property type="match status" value="1"/>
</dbReference>
<sequence length="1010" mass="109312">MYKRRPRDHDLLHRPPALIMRSALNLAATRSRGGRSRSTSLSTVPPAEHSDEWDPALATIAASILFRSPLPSREGRPVYILNAAAFPDAFEVDYDALLSYVLARLPEEDELLSGTEYEIIFFAGGQPEGATSEKKNGPGIGWYLQAYHVLSRATRKKLQRLYIVHPRTWVRVLVSVFGTVVSPKFRRKITHINTLTQLALEQPIYRLLIPPTTYIHDRKLEPEITVPYPTNRRAFNAPLPLPGNAETGRTRLPRVLRETSTFILHPANITTEGLFRIPPHSLLSSVLKEAYDRGQMYIIWKERGATFSPPGTDQALIDEIRLEDAYGVHLAASIIKTWYRDLRDPVFPESSYTLIRERYGSNGDSTEVPLEDLVDLLLPASPQSPLGSTAREVLTRHLLPLLSRVAAHESQNKMSSENLAIVFSMCLVNGPDQLEDAKVSMVIRKILKQAIEMWPVLREGMGIQADGFEKDLEPPVDPREYEDPVLEEEQDDVDEKSSRTRSRAVSGDEGRPDSKSEEELFENTADEKLGGGRRRSSSQREWAPALPPRPQPLPARSRTTATRHDQKKSFLPGLDVTSPVVKRKPVSTAASSAESSPSTAAGGVIETGGPPPYPPRYSTVFDSDGRSLHHITTTSAPVSAAPAMSTEGSPTVPYGAVSAAGFGSMGQPGQSTQRVPRRKNVGGFSGESEHMRGGSDESGQGEAPIAGFGARSASDGARFARLAAAKAGERGLRTSDMKSLPNTPAAGAVSGDKGFPLDGKFDGSNAVVTSPEEVPNISSSHQPSQQQHSFSTSTEDPVFRKPSLPASATAANRPPLPQRPSSTVSRTRHSSSSSFSDTLSSSLQQQNQTLLPPQQQPYPVPSTAFPVIKPRTPSPGLLKRMESMEAFANGGSGNGYNSTTTAAGNFSSSSSGSYVSAPSSALGTDSPAVGGVRRASDYGAAGYHHYQQQQHEDGSSSVHHVDRGAGGGAGLAGRFNLKKASVDDLRRLYEDRGRAVEGLKVVAARSGDRA</sequence>
<evidence type="ECO:0000313" key="5">
    <source>
        <dbReference type="Proteomes" id="UP000269276"/>
    </source>
</evidence>
<reference evidence="4 5" key="1">
    <citation type="journal article" date="2018" name="BMC Genomics">
        <title>Genomic evidence for intraspecific hybridization in a clonal and extremely halotolerant yeast.</title>
        <authorList>
            <person name="Gostincar C."/>
            <person name="Stajich J.E."/>
            <person name="Zupancic J."/>
            <person name="Zalar P."/>
            <person name="Gunde-Cimerman N."/>
        </authorList>
    </citation>
    <scope>NUCLEOTIDE SEQUENCE [LARGE SCALE GENOMIC DNA]</scope>
    <source>
        <strain evidence="4 5">EXF-2682</strain>
    </source>
</reference>
<evidence type="ECO:0008006" key="6">
    <source>
        <dbReference type="Google" id="ProtNLM"/>
    </source>
</evidence>
<organism evidence="4 5">
    <name type="scientific">Hortaea werneckii</name>
    <name type="common">Black yeast</name>
    <name type="synonym">Cladosporium werneckii</name>
    <dbReference type="NCBI Taxonomy" id="91943"/>
    <lineage>
        <taxon>Eukaryota</taxon>
        <taxon>Fungi</taxon>
        <taxon>Dikarya</taxon>
        <taxon>Ascomycota</taxon>
        <taxon>Pezizomycotina</taxon>
        <taxon>Dothideomycetes</taxon>
        <taxon>Dothideomycetidae</taxon>
        <taxon>Mycosphaerellales</taxon>
        <taxon>Teratosphaeriaceae</taxon>
        <taxon>Hortaea</taxon>
    </lineage>
</organism>
<feature type="compositionally biased region" description="Acidic residues" evidence="1">
    <location>
        <begin position="483"/>
        <end position="494"/>
    </location>
</feature>
<evidence type="ECO:0000313" key="4">
    <source>
        <dbReference type="EMBL" id="RMY61148.1"/>
    </source>
</evidence>
<dbReference type="SUPFAM" id="SSF48350">
    <property type="entry name" value="GTPase activation domain, GAP"/>
    <property type="match status" value="1"/>
</dbReference>
<dbReference type="EMBL" id="QWIP01000532">
    <property type="protein sequence ID" value="RMY61148.1"/>
    <property type="molecule type" value="Genomic_DNA"/>
</dbReference>
<feature type="compositionally biased region" description="Basic and acidic residues" evidence="1">
    <location>
        <begin position="950"/>
        <end position="963"/>
    </location>
</feature>
<proteinExistence type="predicted"/>
<dbReference type="SUPFAM" id="SSF52087">
    <property type="entry name" value="CRAL/TRIO domain"/>
    <property type="match status" value="1"/>
</dbReference>
<feature type="compositionally biased region" description="Low complexity" evidence="1">
    <location>
        <begin position="778"/>
        <end position="794"/>
    </location>
</feature>
<feature type="domain" description="Rho-GAP" evidence="3">
    <location>
        <begin position="239"/>
        <end position="454"/>
    </location>
</feature>
<dbReference type="Pfam" id="PF00620">
    <property type="entry name" value="RhoGAP"/>
    <property type="match status" value="1"/>
</dbReference>
<feature type="region of interest" description="Disordered" evidence="1">
    <location>
        <begin position="29"/>
        <end position="50"/>
    </location>
</feature>
<name>A0A3M7D9X9_HORWE</name>
<dbReference type="PANTHER" id="PTHR45808:SF2">
    <property type="entry name" value="RHO GTPASE-ACTIVATING PROTEIN 68F"/>
    <property type="match status" value="1"/>
</dbReference>
<gene>
    <name evidence="4" type="ORF">D0863_11366</name>
</gene>
<dbReference type="CDD" id="cd00170">
    <property type="entry name" value="SEC14"/>
    <property type="match status" value="1"/>
</dbReference>
<feature type="region of interest" description="Disordered" evidence="1">
    <location>
        <begin position="465"/>
        <end position="877"/>
    </location>
</feature>